<accession>A0A366E499</accession>
<feature type="domain" description="Recombinase" evidence="2">
    <location>
        <begin position="165"/>
        <end position="289"/>
    </location>
</feature>
<gene>
    <name evidence="3" type="ORF">DES48_107120</name>
</gene>
<evidence type="ECO:0000259" key="1">
    <source>
        <dbReference type="PROSITE" id="PS51736"/>
    </source>
</evidence>
<dbReference type="Gene3D" id="3.90.1750.20">
    <property type="entry name" value="Putative Large Serine Recombinase, Chain B, Domain 2"/>
    <property type="match status" value="1"/>
</dbReference>
<dbReference type="SMART" id="SM00857">
    <property type="entry name" value="Resolvase"/>
    <property type="match status" value="1"/>
</dbReference>
<protein>
    <submittedName>
        <fullName evidence="3">DNA invertase Pin-like site-specific DNA recombinase</fullName>
    </submittedName>
</protein>
<dbReference type="EMBL" id="QNRI01000007">
    <property type="protein sequence ID" value="RBO97201.1"/>
    <property type="molecule type" value="Genomic_DNA"/>
</dbReference>
<dbReference type="InterPro" id="IPR036162">
    <property type="entry name" value="Resolvase-like_N_sf"/>
</dbReference>
<name>A0A366E499_9BACI</name>
<dbReference type="AlphaFoldDB" id="A0A366E499"/>
<dbReference type="Proteomes" id="UP000252254">
    <property type="component" value="Unassembled WGS sequence"/>
</dbReference>
<dbReference type="PROSITE" id="PS51737">
    <property type="entry name" value="RECOMBINASE_DNA_BIND"/>
    <property type="match status" value="1"/>
</dbReference>
<proteinExistence type="predicted"/>
<keyword evidence="4" id="KW-1185">Reference proteome</keyword>
<dbReference type="Pfam" id="PF00239">
    <property type="entry name" value="Resolvase"/>
    <property type="match status" value="1"/>
</dbReference>
<dbReference type="Pfam" id="PF13408">
    <property type="entry name" value="Zn_ribbon_recom"/>
    <property type="match status" value="1"/>
</dbReference>
<dbReference type="PANTHER" id="PTHR30461">
    <property type="entry name" value="DNA-INVERTASE FROM LAMBDOID PROPHAGE"/>
    <property type="match status" value="1"/>
</dbReference>
<dbReference type="PANTHER" id="PTHR30461:SF23">
    <property type="entry name" value="DNA RECOMBINASE-RELATED"/>
    <property type="match status" value="1"/>
</dbReference>
<evidence type="ECO:0000313" key="3">
    <source>
        <dbReference type="EMBL" id="RBO97201.1"/>
    </source>
</evidence>
<dbReference type="InterPro" id="IPR050639">
    <property type="entry name" value="SSR_resolvase"/>
</dbReference>
<dbReference type="InterPro" id="IPR025827">
    <property type="entry name" value="Zn_ribbon_recom_dom"/>
</dbReference>
<dbReference type="InterPro" id="IPR038109">
    <property type="entry name" value="DNA_bind_recomb_sf"/>
</dbReference>
<dbReference type="GO" id="GO:0000150">
    <property type="term" value="F:DNA strand exchange activity"/>
    <property type="evidence" value="ECO:0007669"/>
    <property type="project" value="InterPro"/>
</dbReference>
<evidence type="ECO:0000313" key="4">
    <source>
        <dbReference type="Proteomes" id="UP000252254"/>
    </source>
</evidence>
<comment type="caution">
    <text evidence="3">The sequence shown here is derived from an EMBL/GenBank/DDBJ whole genome shotgun (WGS) entry which is preliminary data.</text>
</comment>
<dbReference type="RefSeq" id="WP_113869204.1">
    <property type="nucleotide sequence ID" value="NZ_BAABQN010000007.1"/>
</dbReference>
<dbReference type="InterPro" id="IPR006119">
    <property type="entry name" value="Resolv_N"/>
</dbReference>
<dbReference type="InterPro" id="IPR011109">
    <property type="entry name" value="DNA_bind_recombinase_dom"/>
</dbReference>
<feature type="domain" description="Resolvase/invertase-type recombinase catalytic" evidence="1">
    <location>
        <begin position="6"/>
        <end position="157"/>
    </location>
</feature>
<organism evidence="3 4">
    <name type="scientific">Paraliobacillus ryukyuensis</name>
    <dbReference type="NCBI Taxonomy" id="200904"/>
    <lineage>
        <taxon>Bacteria</taxon>
        <taxon>Bacillati</taxon>
        <taxon>Bacillota</taxon>
        <taxon>Bacilli</taxon>
        <taxon>Bacillales</taxon>
        <taxon>Bacillaceae</taxon>
        <taxon>Paraliobacillus</taxon>
    </lineage>
</organism>
<sequence length="565" mass="66697">MKKEKVAVGYIRVSRLGTKYEEKESPRMQENEIKAYCKRENYTLNHIYQDLDYTGGNDERPDFKLLFHDIENGGEVDAVIVYNLSRFSRNLMDVKTYLERLDKNYVSFISCTEPIFNQQDPSLKNFMINLFGTIAEYQRDQIRQTVKHSMLSKSKSGVHLGGKVLFGYKLDDERKYVIDEDKAKVVQFIFNRYLDGQSPAKISEEISTMNIVDPNLKFEADTIRAILSNEKYTGKYVYGKDRYKELEGEDGEFDEDSEEFTIIHNNHPSIISKQQFLLVQEEVKKRGKNNKTETELDNVRGKNLLTGKVRCGYCGSHYYVSSSSSAKTYYYYLCSDKNNFTCKQKKVRKVQLENIIFNALEGKITKEELFDFYREEYSRVEDQIAVNSENIPVIKKKIKDHEKMKNYYNEKMKRAFDKEDYEMEHEYEKNVQRYVKEINDLHQRLLDHAIQFEQKDIPDVEEIIQTFNEENFNKILFLKSLTFSTVKKIIASFIEEIVIDDIGNSNKSKISIKYHNGEVEDYEIQRGLRNLPEEDQFDDQEIEYESLILITNVMKQMKENGWDDE</sequence>
<dbReference type="Pfam" id="PF07508">
    <property type="entry name" value="Recombinase"/>
    <property type="match status" value="1"/>
</dbReference>
<dbReference type="OrthoDB" id="9811097at2"/>
<evidence type="ECO:0000259" key="2">
    <source>
        <dbReference type="PROSITE" id="PS51737"/>
    </source>
</evidence>
<dbReference type="SUPFAM" id="SSF53041">
    <property type="entry name" value="Resolvase-like"/>
    <property type="match status" value="1"/>
</dbReference>
<dbReference type="CDD" id="cd00338">
    <property type="entry name" value="Ser_Recombinase"/>
    <property type="match status" value="1"/>
</dbReference>
<reference evidence="3 4" key="1">
    <citation type="submission" date="2018-06" db="EMBL/GenBank/DDBJ databases">
        <title>Genomic Encyclopedia of Type Strains, Phase IV (KMG-IV): sequencing the most valuable type-strain genomes for metagenomic binning, comparative biology and taxonomic classification.</title>
        <authorList>
            <person name="Goeker M."/>
        </authorList>
    </citation>
    <scope>NUCLEOTIDE SEQUENCE [LARGE SCALE GENOMIC DNA]</scope>
    <source>
        <strain evidence="3 4">DSM 15140</strain>
    </source>
</reference>
<dbReference type="GO" id="GO:0003677">
    <property type="term" value="F:DNA binding"/>
    <property type="evidence" value="ECO:0007669"/>
    <property type="project" value="InterPro"/>
</dbReference>
<dbReference type="Gene3D" id="3.40.50.1390">
    <property type="entry name" value="Resolvase, N-terminal catalytic domain"/>
    <property type="match status" value="1"/>
</dbReference>
<dbReference type="PROSITE" id="PS51736">
    <property type="entry name" value="RECOMBINASES_3"/>
    <property type="match status" value="1"/>
</dbReference>